<evidence type="ECO:0000313" key="2">
    <source>
        <dbReference type="Proteomes" id="UP000478052"/>
    </source>
</evidence>
<reference evidence="1 2" key="1">
    <citation type="submission" date="2019-08" db="EMBL/GenBank/DDBJ databases">
        <title>Whole genome of Aphis craccivora.</title>
        <authorList>
            <person name="Voronova N.V."/>
            <person name="Shulinski R.S."/>
            <person name="Bandarenka Y.V."/>
            <person name="Zhorov D.G."/>
            <person name="Warner D."/>
        </authorList>
    </citation>
    <scope>NUCLEOTIDE SEQUENCE [LARGE SCALE GENOMIC DNA]</scope>
    <source>
        <strain evidence="1">180601</strain>
        <tissue evidence="1">Whole Body</tissue>
    </source>
</reference>
<evidence type="ECO:0000313" key="1">
    <source>
        <dbReference type="EMBL" id="KAF0709742.1"/>
    </source>
</evidence>
<dbReference type="Proteomes" id="UP000478052">
    <property type="component" value="Unassembled WGS sequence"/>
</dbReference>
<organism evidence="1 2">
    <name type="scientific">Aphis craccivora</name>
    <name type="common">Cowpea aphid</name>
    <dbReference type="NCBI Taxonomy" id="307492"/>
    <lineage>
        <taxon>Eukaryota</taxon>
        <taxon>Metazoa</taxon>
        <taxon>Ecdysozoa</taxon>
        <taxon>Arthropoda</taxon>
        <taxon>Hexapoda</taxon>
        <taxon>Insecta</taxon>
        <taxon>Pterygota</taxon>
        <taxon>Neoptera</taxon>
        <taxon>Paraneoptera</taxon>
        <taxon>Hemiptera</taxon>
        <taxon>Sternorrhyncha</taxon>
        <taxon>Aphidomorpha</taxon>
        <taxon>Aphidoidea</taxon>
        <taxon>Aphididae</taxon>
        <taxon>Aphidini</taxon>
        <taxon>Aphis</taxon>
        <taxon>Aphis</taxon>
    </lineage>
</organism>
<sequence>MNLSTLNSMLEEFWNLSRGIILMIIYSVMHQILKFIIQSVCRFIISIWDALVNLYHIKMAKNTAKIQSTAIKTKLKQKSFTKYEWMLMSHIHNEVEQVEHKCVFTEKRLRIKKDFFQTIIIPALMKQTQRGFLFDRRFECFNCIRFNLKKQYRELVNQENSIHFFLTLSKEFEYERWNEEWYELAKAIFSIAKKFEPCIIFIDEIVI</sequence>
<proteinExistence type="predicted"/>
<protein>
    <submittedName>
        <fullName evidence="1">Uncharacterized protein</fullName>
    </submittedName>
</protein>
<dbReference type="AlphaFoldDB" id="A0A6G0VU37"/>
<comment type="caution">
    <text evidence="1">The sequence shown here is derived from an EMBL/GenBank/DDBJ whole genome shotgun (WGS) entry which is preliminary data.</text>
</comment>
<dbReference type="EMBL" id="VUJU01011849">
    <property type="protein sequence ID" value="KAF0709742.1"/>
    <property type="molecule type" value="Genomic_DNA"/>
</dbReference>
<gene>
    <name evidence="1" type="ORF">FWK35_00033032</name>
</gene>
<name>A0A6G0VU37_APHCR</name>
<accession>A0A6G0VU37</accession>
<keyword evidence="2" id="KW-1185">Reference proteome</keyword>